<dbReference type="Proteomes" id="UP001219518">
    <property type="component" value="Unassembled WGS sequence"/>
</dbReference>
<organism evidence="1 2">
    <name type="scientific">Frankliniella fusca</name>
    <dbReference type="NCBI Taxonomy" id="407009"/>
    <lineage>
        <taxon>Eukaryota</taxon>
        <taxon>Metazoa</taxon>
        <taxon>Ecdysozoa</taxon>
        <taxon>Arthropoda</taxon>
        <taxon>Hexapoda</taxon>
        <taxon>Insecta</taxon>
        <taxon>Pterygota</taxon>
        <taxon>Neoptera</taxon>
        <taxon>Paraneoptera</taxon>
        <taxon>Thysanoptera</taxon>
        <taxon>Terebrantia</taxon>
        <taxon>Thripoidea</taxon>
        <taxon>Thripidae</taxon>
        <taxon>Frankliniella</taxon>
    </lineage>
</organism>
<reference evidence="1" key="2">
    <citation type="journal article" date="2023" name="BMC Genomics">
        <title>Pest status, molecular evolution, and epigenetic factors derived from the genome assembly of Frankliniella fusca, a thysanopteran phytovirus vector.</title>
        <authorList>
            <person name="Catto M.A."/>
            <person name="Labadie P.E."/>
            <person name="Jacobson A.L."/>
            <person name="Kennedy G.G."/>
            <person name="Srinivasan R."/>
            <person name="Hunt B.G."/>
        </authorList>
    </citation>
    <scope>NUCLEOTIDE SEQUENCE</scope>
    <source>
        <strain evidence="1">PL_HMW_Pooled</strain>
    </source>
</reference>
<keyword evidence="2" id="KW-1185">Reference proteome</keyword>
<protein>
    <submittedName>
        <fullName evidence="1">Vespryn-21</fullName>
    </submittedName>
</protein>
<accession>A0AAE1HBM5</accession>
<sequence length="71" mass="7535">MLAMRRARAAMSVAFTDFEEGMIAFDHDDPDFNGNVVPTINYSGGGGSGYIVTPATCRSYSSVGTVLGEPR</sequence>
<evidence type="ECO:0000313" key="1">
    <source>
        <dbReference type="EMBL" id="KAK3918419.1"/>
    </source>
</evidence>
<gene>
    <name evidence="1" type="ORF">KUF71_000991</name>
</gene>
<comment type="caution">
    <text evidence="1">The sequence shown here is derived from an EMBL/GenBank/DDBJ whole genome shotgun (WGS) entry which is preliminary data.</text>
</comment>
<name>A0AAE1HBM5_9NEOP</name>
<dbReference type="AlphaFoldDB" id="A0AAE1HBM5"/>
<proteinExistence type="predicted"/>
<reference evidence="1" key="1">
    <citation type="submission" date="2021-07" db="EMBL/GenBank/DDBJ databases">
        <authorList>
            <person name="Catto M.A."/>
            <person name="Jacobson A."/>
            <person name="Kennedy G."/>
            <person name="Labadie P."/>
            <person name="Hunt B.G."/>
            <person name="Srinivasan R."/>
        </authorList>
    </citation>
    <scope>NUCLEOTIDE SEQUENCE</scope>
    <source>
        <strain evidence="1">PL_HMW_Pooled</strain>
        <tissue evidence="1">Head</tissue>
    </source>
</reference>
<evidence type="ECO:0000313" key="2">
    <source>
        <dbReference type="Proteomes" id="UP001219518"/>
    </source>
</evidence>
<dbReference type="EMBL" id="JAHWGI010000935">
    <property type="protein sequence ID" value="KAK3918419.1"/>
    <property type="molecule type" value="Genomic_DNA"/>
</dbReference>